<sequence>MTKGNQQDDDTHNSAGQGTAEGESISDTENREILDAIVKQYAAEGRDIANPIVAPPLGRETEKTSIQGQSEEEVQSETTDIGNLYSAQGQEMGTTTGRTLSEGQSGEIDPQKKGDRLNPAGIQRHHSAEGIDAALCEAANVVPPPPADGEVPGPNDEDDYQVPGAYAVAPAPSGNQELERDMEALMPEHAPTNNVQDSNEGLAVANPVESTEDLPHADEHHEPAIDRTSERATERTMFLLGIGVFVVGIIVLAVIVSQSRKADAEATLTVSPSQVNPTAPSFSPTSFLQGYVFGILPDYTIGALDELESPQSKAFTWLLEDLSLTSYYVEQEWRVLQRFALATLYYSTGGPYWTKNDNWLSHVDHECTWYGSDPLPNALPIGTGSQYFAVEHPNPCQLLNSTAIHHDPQGNVMQDAYIEKDAYQQLWLHRNNLTGQFPKEMFLLTSLKTMSFFGSPIGGTLPPQIGNLQDLQAVIISMLPLTGSLPSEIGMLSNLAFAIMDRNRLTGSFPVEIGMLTNLEFLIIDGNQISGTLPHQISRLSKLETLYLGSNSLSDTIPTEIGQLTSLGAFPVNNNALTGTIPSEIGNLNALTSLILQDNKLTGNIPEAIANLNLLRTMYMGSNFLTGSLPTEFGLLFSLTKMRLNEVFLTGVIPSEFGNLPGLMVLSLYGGQFTGKLPSELGQIQPLKKLEVQGNRLTGQIPSEIGALQQLKVFLAQQNQFSGTLPEEVRELINSTASVLGVFNATQNKFDDVQVPGVPLCWINETYFVGPKMSDVPSYCVDAVPRYTDAPGCQC</sequence>
<keyword evidence="6" id="KW-0472">Membrane</keyword>
<feature type="transmembrane region" description="Helical" evidence="6">
    <location>
        <begin position="237"/>
        <end position="256"/>
    </location>
</feature>
<dbReference type="InterPro" id="IPR052592">
    <property type="entry name" value="LRR-RLK"/>
</dbReference>
<evidence type="ECO:0000256" key="4">
    <source>
        <dbReference type="ARBA" id="ARBA00022737"/>
    </source>
</evidence>
<name>A0A9N8EHQ3_9STRA</name>
<feature type="compositionally biased region" description="Polar residues" evidence="5">
    <location>
        <begin position="76"/>
        <end position="104"/>
    </location>
</feature>
<keyword evidence="6" id="KW-0812">Transmembrane</keyword>
<evidence type="ECO:0000256" key="3">
    <source>
        <dbReference type="ARBA" id="ARBA00022614"/>
    </source>
</evidence>
<accession>A0A9N8EHQ3</accession>
<dbReference type="PANTHER" id="PTHR48054:SF82">
    <property type="entry name" value="LRR RECEPTOR-LIKE SERINE_THREONINE-PROTEIN KINASE FLS2"/>
    <property type="match status" value="1"/>
</dbReference>
<dbReference type="SUPFAM" id="SSF52058">
    <property type="entry name" value="L domain-like"/>
    <property type="match status" value="1"/>
</dbReference>
<dbReference type="PANTHER" id="PTHR48054">
    <property type="entry name" value="RECEPTOR KINASE-LIKE PROTEIN XA21"/>
    <property type="match status" value="1"/>
</dbReference>
<dbReference type="Pfam" id="PF00560">
    <property type="entry name" value="LRR_1"/>
    <property type="match status" value="4"/>
</dbReference>
<dbReference type="EMBL" id="CAICTM010001184">
    <property type="protein sequence ID" value="CAB9521327.1"/>
    <property type="molecule type" value="Genomic_DNA"/>
</dbReference>
<evidence type="ECO:0000313" key="7">
    <source>
        <dbReference type="EMBL" id="CAB9521327.1"/>
    </source>
</evidence>
<keyword evidence="6" id="KW-1133">Transmembrane helix</keyword>
<dbReference type="FunFam" id="3.80.10.10:FF:000383">
    <property type="entry name" value="Leucine-rich repeat receptor protein kinase EMS1"/>
    <property type="match status" value="2"/>
</dbReference>
<keyword evidence="2" id="KW-1003">Cell membrane</keyword>
<dbReference type="InterPro" id="IPR001611">
    <property type="entry name" value="Leu-rich_rpt"/>
</dbReference>
<protein>
    <submittedName>
        <fullName evidence="7">Leucine-rich repeat-containing protein</fullName>
    </submittedName>
</protein>
<evidence type="ECO:0000256" key="6">
    <source>
        <dbReference type="SAM" id="Phobius"/>
    </source>
</evidence>
<feature type="region of interest" description="Disordered" evidence="5">
    <location>
        <begin position="210"/>
        <end position="229"/>
    </location>
</feature>
<keyword evidence="8" id="KW-1185">Reference proteome</keyword>
<dbReference type="FunFam" id="3.80.10.10:FF:000041">
    <property type="entry name" value="LRR receptor-like serine/threonine-protein kinase ERECTA"/>
    <property type="match status" value="1"/>
</dbReference>
<evidence type="ECO:0000256" key="5">
    <source>
        <dbReference type="SAM" id="MobiDB-lite"/>
    </source>
</evidence>
<organism evidence="7 8">
    <name type="scientific">Seminavis robusta</name>
    <dbReference type="NCBI Taxonomy" id="568900"/>
    <lineage>
        <taxon>Eukaryota</taxon>
        <taxon>Sar</taxon>
        <taxon>Stramenopiles</taxon>
        <taxon>Ochrophyta</taxon>
        <taxon>Bacillariophyta</taxon>
        <taxon>Bacillariophyceae</taxon>
        <taxon>Bacillariophycidae</taxon>
        <taxon>Naviculales</taxon>
        <taxon>Naviculaceae</taxon>
        <taxon>Seminavis</taxon>
    </lineage>
</organism>
<reference evidence="7" key="1">
    <citation type="submission" date="2020-06" db="EMBL/GenBank/DDBJ databases">
        <authorList>
            <consortium name="Plant Systems Biology data submission"/>
        </authorList>
    </citation>
    <scope>NUCLEOTIDE SEQUENCE</scope>
    <source>
        <strain evidence="7">D6</strain>
    </source>
</reference>
<comment type="subcellular location">
    <subcellularLocation>
        <location evidence="1">Cell membrane</location>
    </subcellularLocation>
</comment>
<evidence type="ECO:0000256" key="1">
    <source>
        <dbReference type="ARBA" id="ARBA00004236"/>
    </source>
</evidence>
<proteinExistence type="predicted"/>
<dbReference type="InterPro" id="IPR032675">
    <property type="entry name" value="LRR_dom_sf"/>
</dbReference>
<dbReference type="Gene3D" id="3.80.10.10">
    <property type="entry name" value="Ribonuclease Inhibitor"/>
    <property type="match status" value="2"/>
</dbReference>
<feature type="compositionally biased region" description="Basic and acidic residues" evidence="5">
    <location>
        <begin position="213"/>
        <end position="229"/>
    </location>
</feature>
<keyword evidence="3" id="KW-0433">Leucine-rich repeat</keyword>
<comment type="caution">
    <text evidence="7">The sequence shown here is derived from an EMBL/GenBank/DDBJ whole genome shotgun (WGS) entry which is preliminary data.</text>
</comment>
<evidence type="ECO:0000256" key="2">
    <source>
        <dbReference type="ARBA" id="ARBA00022475"/>
    </source>
</evidence>
<dbReference type="GO" id="GO:0005886">
    <property type="term" value="C:plasma membrane"/>
    <property type="evidence" value="ECO:0007669"/>
    <property type="project" value="UniProtKB-SubCell"/>
</dbReference>
<dbReference type="AlphaFoldDB" id="A0A9N8EHQ3"/>
<feature type="region of interest" description="Disordered" evidence="5">
    <location>
        <begin position="143"/>
        <end position="172"/>
    </location>
</feature>
<dbReference type="Proteomes" id="UP001153069">
    <property type="component" value="Unassembled WGS sequence"/>
</dbReference>
<evidence type="ECO:0000313" key="8">
    <source>
        <dbReference type="Proteomes" id="UP001153069"/>
    </source>
</evidence>
<dbReference type="OrthoDB" id="46789at2759"/>
<gene>
    <name evidence="7" type="ORF">SEMRO_1186_G250250.1</name>
</gene>
<feature type="region of interest" description="Disordered" evidence="5">
    <location>
        <begin position="1"/>
        <end position="120"/>
    </location>
</feature>
<keyword evidence="4" id="KW-0677">Repeat</keyword>